<dbReference type="SUPFAM" id="SSF50129">
    <property type="entry name" value="GroES-like"/>
    <property type="match status" value="1"/>
</dbReference>
<keyword evidence="3" id="KW-1185">Reference proteome</keyword>
<dbReference type="InterPro" id="IPR020843">
    <property type="entry name" value="ER"/>
</dbReference>
<accession>A0ABY4GMH0</accession>
<dbReference type="PANTHER" id="PTHR45033">
    <property type="match status" value="1"/>
</dbReference>
<dbReference type="Gene3D" id="3.90.180.10">
    <property type="entry name" value="Medium-chain alcohol dehydrogenases, catalytic domain"/>
    <property type="match status" value="1"/>
</dbReference>
<feature type="domain" description="Enoyl reductase (ER)" evidence="1">
    <location>
        <begin position="12"/>
        <end position="319"/>
    </location>
</feature>
<dbReference type="Gene3D" id="3.40.50.720">
    <property type="entry name" value="NAD(P)-binding Rossmann-like Domain"/>
    <property type="match status" value="1"/>
</dbReference>
<dbReference type="Pfam" id="PF00107">
    <property type="entry name" value="ADH_zinc_N"/>
    <property type="match status" value="1"/>
</dbReference>
<dbReference type="Proteomes" id="UP000831537">
    <property type="component" value="Chromosome"/>
</dbReference>
<dbReference type="SMART" id="SM00829">
    <property type="entry name" value="PKS_ER"/>
    <property type="match status" value="1"/>
</dbReference>
<reference evidence="2 3" key="1">
    <citation type="submission" date="2022-04" db="EMBL/GenBank/DDBJ databases">
        <title>Gracilibacillus sp. isolated from saltern.</title>
        <authorList>
            <person name="Won M."/>
            <person name="Lee C.-M."/>
            <person name="Woen H.-Y."/>
            <person name="Kwon S.-W."/>
        </authorList>
    </citation>
    <scope>NUCLEOTIDE SEQUENCE [LARGE SCALE GENOMIC DNA]</scope>
    <source>
        <strain evidence="2 3">SSPM10-3</strain>
    </source>
</reference>
<protein>
    <submittedName>
        <fullName evidence="2">Zinc-binding dehydrogenase</fullName>
    </submittedName>
</protein>
<dbReference type="EMBL" id="CP095071">
    <property type="protein sequence ID" value="UOQ85414.1"/>
    <property type="molecule type" value="Genomic_DNA"/>
</dbReference>
<evidence type="ECO:0000259" key="1">
    <source>
        <dbReference type="SMART" id="SM00829"/>
    </source>
</evidence>
<dbReference type="InterPro" id="IPR036291">
    <property type="entry name" value="NAD(P)-bd_dom_sf"/>
</dbReference>
<gene>
    <name evidence="2" type="ORF">MUN87_00465</name>
</gene>
<dbReference type="InterPro" id="IPR011032">
    <property type="entry name" value="GroES-like_sf"/>
</dbReference>
<organism evidence="2 3">
    <name type="scientific">Gracilibacillus salinarum</name>
    <dbReference type="NCBI Taxonomy" id="2932255"/>
    <lineage>
        <taxon>Bacteria</taxon>
        <taxon>Bacillati</taxon>
        <taxon>Bacillota</taxon>
        <taxon>Bacilli</taxon>
        <taxon>Bacillales</taxon>
        <taxon>Bacillaceae</taxon>
        <taxon>Gracilibacillus</taxon>
    </lineage>
</organism>
<dbReference type="Pfam" id="PF08240">
    <property type="entry name" value="ADH_N"/>
    <property type="match status" value="1"/>
</dbReference>
<name>A0ABY4GMH0_9BACI</name>
<sequence length="321" mass="35658">MKAYVVKNAEQQLLEHPVREPEEGQVLVRVITAGLNHRDLKMKERIGSQEQAYLLGSDGAGVVEAIGDNVSRFQLGDEVIFNPSLNWYNNADAPPSSFKILDGTFAEYLLISEDFIEVKPSHMSWEEAGVFALSALTGYRALFTQGNLKKGDTLFIPGAGGGVTTFIIQMAKAAGARVITTSRDEEKLEKARQLGYDKGLLTSEDWGSALEGEQIDLVIESIGGATFNRSLEVLKKGGRLVTFGSSTDDQFTFNLRQFFYGQYKMLGSTMGSREEFRDLLHFCEVNKLKPILDRGYCLDEIDEAFSYLASQQQLGKVYITM</sequence>
<proteinExistence type="predicted"/>
<dbReference type="InterPro" id="IPR052711">
    <property type="entry name" value="Zinc_ADH-like"/>
</dbReference>
<dbReference type="InterPro" id="IPR013154">
    <property type="entry name" value="ADH-like_N"/>
</dbReference>
<dbReference type="InterPro" id="IPR013149">
    <property type="entry name" value="ADH-like_C"/>
</dbReference>
<evidence type="ECO:0000313" key="2">
    <source>
        <dbReference type="EMBL" id="UOQ85414.1"/>
    </source>
</evidence>
<dbReference type="SUPFAM" id="SSF51735">
    <property type="entry name" value="NAD(P)-binding Rossmann-fold domains"/>
    <property type="match status" value="1"/>
</dbReference>
<evidence type="ECO:0000313" key="3">
    <source>
        <dbReference type="Proteomes" id="UP000831537"/>
    </source>
</evidence>
<dbReference type="PANTHER" id="PTHR45033:SF3">
    <property type="entry name" value="DEHYDROGENASE, PUTATIVE (AFU_ORTHOLOGUE AFUA_2G13270)-RELATED"/>
    <property type="match status" value="1"/>
</dbReference>
<dbReference type="RefSeq" id="WP_244744453.1">
    <property type="nucleotide sequence ID" value="NZ_CP095071.1"/>
</dbReference>